<feature type="domain" description="HTH tetR-type" evidence="6">
    <location>
        <begin position="8"/>
        <end position="68"/>
    </location>
</feature>
<evidence type="ECO:0000256" key="1">
    <source>
        <dbReference type="ARBA" id="ARBA00022491"/>
    </source>
</evidence>
<name>A0A7W3W572_9PSEU</name>
<dbReference type="InterPro" id="IPR001647">
    <property type="entry name" value="HTH_TetR"/>
</dbReference>
<dbReference type="AlphaFoldDB" id="A0A7W3W572"/>
<dbReference type="PANTHER" id="PTHR30055">
    <property type="entry name" value="HTH-TYPE TRANSCRIPTIONAL REGULATOR RUTR"/>
    <property type="match status" value="1"/>
</dbReference>
<keyword evidence="1" id="KW-0678">Repressor</keyword>
<protein>
    <submittedName>
        <fullName evidence="7">TetR family transcriptional regulator C-terminal domain-containing protein</fullName>
    </submittedName>
</protein>
<dbReference type="PROSITE" id="PS50977">
    <property type="entry name" value="HTH_TETR_2"/>
    <property type="match status" value="1"/>
</dbReference>
<sequence length="209" mass="22775">MPKIVDHRQRRAEIADAVLAIVAEDGVGAVTLRDVADRSGWSTGVLNHYVGGRDDLLRLAFRHTFWLSGQRLAAIAEETGLEPAERLVRILTAHLPLDGPSVAFARITLFFYAEAASSPDKLGEDMLNYLTSWRSTVEDHVRAALDSRGLPTSRAREIGDHLVAVIDGYASYEVLGSNLWNGGDRTVAPPVRDWVESALAMSAAGSARR</sequence>
<dbReference type="GO" id="GO:0000976">
    <property type="term" value="F:transcription cis-regulatory region binding"/>
    <property type="evidence" value="ECO:0007669"/>
    <property type="project" value="TreeGrafter"/>
</dbReference>
<dbReference type="Pfam" id="PF13977">
    <property type="entry name" value="TetR_C_6"/>
    <property type="match status" value="1"/>
</dbReference>
<evidence type="ECO:0000256" key="2">
    <source>
        <dbReference type="ARBA" id="ARBA00023015"/>
    </source>
</evidence>
<proteinExistence type="predicted"/>
<dbReference type="RefSeq" id="WP_182895679.1">
    <property type="nucleotide sequence ID" value="NZ_JACGZW010000016.1"/>
</dbReference>
<dbReference type="Gene3D" id="1.10.357.10">
    <property type="entry name" value="Tetracycline Repressor, domain 2"/>
    <property type="match status" value="1"/>
</dbReference>
<dbReference type="Proteomes" id="UP000526734">
    <property type="component" value="Unassembled WGS sequence"/>
</dbReference>
<dbReference type="InterPro" id="IPR039538">
    <property type="entry name" value="BetI_C"/>
</dbReference>
<dbReference type="EMBL" id="JACGZW010000016">
    <property type="protein sequence ID" value="MBB1158973.1"/>
    <property type="molecule type" value="Genomic_DNA"/>
</dbReference>
<dbReference type="GO" id="GO:0003700">
    <property type="term" value="F:DNA-binding transcription factor activity"/>
    <property type="evidence" value="ECO:0007669"/>
    <property type="project" value="TreeGrafter"/>
</dbReference>
<evidence type="ECO:0000313" key="8">
    <source>
        <dbReference type="Proteomes" id="UP000526734"/>
    </source>
</evidence>
<dbReference type="InterPro" id="IPR009057">
    <property type="entry name" value="Homeodomain-like_sf"/>
</dbReference>
<keyword evidence="8" id="KW-1185">Reference proteome</keyword>
<dbReference type="InterPro" id="IPR036271">
    <property type="entry name" value="Tet_transcr_reg_TetR-rel_C_sf"/>
</dbReference>
<evidence type="ECO:0000259" key="6">
    <source>
        <dbReference type="PROSITE" id="PS50977"/>
    </source>
</evidence>
<keyword evidence="2" id="KW-0805">Transcription regulation</keyword>
<feature type="DNA-binding region" description="H-T-H motif" evidence="5">
    <location>
        <begin position="31"/>
        <end position="50"/>
    </location>
</feature>
<comment type="caution">
    <text evidence="7">The sequence shown here is derived from an EMBL/GenBank/DDBJ whole genome shotgun (WGS) entry which is preliminary data.</text>
</comment>
<dbReference type="SUPFAM" id="SSF48498">
    <property type="entry name" value="Tetracyclin repressor-like, C-terminal domain"/>
    <property type="match status" value="1"/>
</dbReference>
<dbReference type="Pfam" id="PF00440">
    <property type="entry name" value="TetR_N"/>
    <property type="match status" value="1"/>
</dbReference>
<reference evidence="7 8" key="1">
    <citation type="submission" date="2020-08" db="EMBL/GenBank/DDBJ databases">
        <title>Amycolatopsis sp. nov. DR6-1 isolated from Dendrobium heterocarpum.</title>
        <authorList>
            <person name="Tedsree N."/>
            <person name="Kuncharoen N."/>
            <person name="Likhitwitayawuid K."/>
            <person name="Tanasupawat S."/>
        </authorList>
    </citation>
    <scope>NUCLEOTIDE SEQUENCE [LARGE SCALE GENOMIC DNA]</scope>
    <source>
        <strain evidence="7 8">DR6-1</strain>
    </source>
</reference>
<accession>A0A7W3W572</accession>
<evidence type="ECO:0000256" key="3">
    <source>
        <dbReference type="ARBA" id="ARBA00023125"/>
    </source>
</evidence>
<evidence type="ECO:0000313" key="7">
    <source>
        <dbReference type="EMBL" id="MBB1158973.1"/>
    </source>
</evidence>
<organism evidence="7 8">
    <name type="scientific">Amycolatopsis dendrobii</name>
    <dbReference type="NCBI Taxonomy" id="2760662"/>
    <lineage>
        <taxon>Bacteria</taxon>
        <taxon>Bacillati</taxon>
        <taxon>Actinomycetota</taxon>
        <taxon>Actinomycetes</taxon>
        <taxon>Pseudonocardiales</taxon>
        <taxon>Pseudonocardiaceae</taxon>
        <taxon>Amycolatopsis</taxon>
    </lineage>
</organism>
<dbReference type="PANTHER" id="PTHR30055:SF228">
    <property type="entry name" value="TRANSCRIPTIONAL REGULATOR-RELATED"/>
    <property type="match status" value="1"/>
</dbReference>
<keyword evidence="4" id="KW-0804">Transcription</keyword>
<evidence type="ECO:0000256" key="4">
    <source>
        <dbReference type="ARBA" id="ARBA00023163"/>
    </source>
</evidence>
<keyword evidence="3 5" id="KW-0238">DNA-binding</keyword>
<dbReference type="SUPFAM" id="SSF46689">
    <property type="entry name" value="Homeodomain-like"/>
    <property type="match status" value="1"/>
</dbReference>
<evidence type="ECO:0000256" key="5">
    <source>
        <dbReference type="PROSITE-ProRule" id="PRU00335"/>
    </source>
</evidence>
<gene>
    <name evidence="7" type="ORF">H4281_37990</name>
</gene>
<dbReference type="InterPro" id="IPR050109">
    <property type="entry name" value="HTH-type_TetR-like_transc_reg"/>
</dbReference>